<dbReference type="Gene3D" id="1.10.10.10">
    <property type="entry name" value="Winged helix-like DNA-binding domain superfamily/Winged helix DNA-binding domain"/>
    <property type="match status" value="1"/>
</dbReference>
<sequence length="425" mass="44442">MSPAATPLPALDTAPLALVVDLVRSGRARTRRDLVALSGLPRKAVAQRVDQALELGLLEHGDLAPSEGGRQARTLRFHAGAGHVYGVLMGASEITAAVLDLSGTVLDSEHLDWSVETGPEPTMKQVDGLLETLAERTGADTPWAIGVGLPGPVEFATGKLVAPPIMPGWDGFSARSWLRDHHDAPVWVDNDTNLMALGEWSRGTPHDGRDMLYIKVGTGIGAGLVTHGRLLRGEHGAAGDIGHIRVTDDPGTVCRCGRTGCLEAVVGGWALLREATARAAEGPAFAAALRDHGELKGADLGNAVLAGDPLALELLDRSATVLAGVTANLLNFCNPGTLVLGGGVLKTGPRFLERLRDTVFERCTDLVCRDLTVRAASLTEHGGVIGAGLLAAGNLLTLPALTRWVDRGSPLGQAALLQRFSAEIV</sequence>
<organism evidence="2 3">
    <name type="scientific">Amycolatopsis sacchari</name>
    <dbReference type="NCBI Taxonomy" id="115433"/>
    <lineage>
        <taxon>Bacteria</taxon>
        <taxon>Bacillati</taxon>
        <taxon>Actinomycetota</taxon>
        <taxon>Actinomycetes</taxon>
        <taxon>Pseudonocardiales</taxon>
        <taxon>Pseudonocardiaceae</taxon>
        <taxon>Amycolatopsis</taxon>
    </lineage>
</organism>
<dbReference type="Pfam" id="PF00480">
    <property type="entry name" value="ROK"/>
    <property type="match status" value="1"/>
</dbReference>
<dbReference type="PANTHER" id="PTHR18964:SF173">
    <property type="entry name" value="GLUCOKINASE"/>
    <property type="match status" value="1"/>
</dbReference>
<dbReference type="RefSeq" id="WP_177228744.1">
    <property type="nucleotide sequence ID" value="NZ_CBDQZW010000008.1"/>
</dbReference>
<dbReference type="InterPro" id="IPR043129">
    <property type="entry name" value="ATPase_NBD"/>
</dbReference>
<name>A0A1I3UM32_9PSEU</name>
<gene>
    <name evidence="2" type="ORF">SAMN05421835_109139</name>
</gene>
<dbReference type="EMBL" id="FORP01000009">
    <property type="protein sequence ID" value="SFJ84130.1"/>
    <property type="molecule type" value="Genomic_DNA"/>
</dbReference>
<dbReference type="STRING" id="115433.SAMN05421835_109139"/>
<dbReference type="AlphaFoldDB" id="A0A1I3UM32"/>
<evidence type="ECO:0000313" key="3">
    <source>
        <dbReference type="Proteomes" id="UP000199025"/>
    </source>
</evidence>
<keyword evidence="2" id="KW-0418">Kinase</keyword>
<dbReference type="Proteomes" id="UP000199025">
    <property type="component" value="Unassembled WGS sequence"/>
</dbReference>
<dbReference type="InterPro" id="IPR036388">
    <property type="entry name" value="WH-like_DNA-bd_sf"/>
</dbReference>
<proteinExistence type="inferred from homology"/>
<comment type="similarity">
    <text evidence="1">Belongs to the ROK (NagC/XylR) family.</text>
</comment>
<dbReference type="PROSITE" id="PS01125">
    <property type="entry name" value="ROK"/>
    <property type="match status" value="1"/>
</dbReference>
<dbReference type="Gene3D" id="3.30.420.40">
    <property type="match status" value="2"/>
</dbReference>
<protein>
    <submittedName>
        <fullName evidence="2">Sugar kinase of the NBD/HSP70 family, may contain an N-terminal HTH domain</fullName>
    </submittedName>
</protein>
<dbReference type="InterPro" id="IPR000600">
    <property type="entry name" value="ROK"/>
</dbReference>
<dbReference type="PANTHER" id="PTHR18964">
    <property type="entry name" value="ROK (REPRESSOR, ORF, KINASE) FAMILY"/>
    <property type="match status" value="1"/>
</dbReference>
<reference evidence="2 3" key="1">
    <citation type="submission" date="2016-10" db="EMBL/GenBank/DDBJ databases">
        <authorList>
            <person name="de Groot N.N."/>
        </authorList>
    </citation>
    <scope>NUCLEOTIDE SEQUENCE [LARGE SCALE GENOMIC DNA]</scope>
    <source>
        <strain evidence="2 3">DSM 44468</strain>
    </source>
</reference>
<accession>A0A1I3UM32</accession>
<dbReference type="InterPro" id="IPR049874">
    <property type="entry name" value="ROK_cs"/>
</dbReference>
<dbReference type="SUPFAM" id="SSF53067">
    <property type="entry name" value="Actin-like ATPase domain"/>
    <property type="match status" value="1"/>
</dbReference>
<keyword evidence="2" id="KW-0808">Transferase</keyword>
<evidence type="ECO:0000313" key="2">
    <source>
        <dbReference type="EMBL" id="SFJ84130.1"/>
    </source>
</evidence>
<keyword evidence="3" id="KW-1185">Reference proteome</keyword>
<dbReference type="GO" id="GO:0016301">
    <property type="term" value="F:kinase activity"/>
    <property type="evidence" value="ECO:0007669"/>
    <property type="project" value="UniProtKB-KW"/>
</dbReference>
<evidence type="ECO:0000256" key="1">
    <source>
        <dbReference type="ARBA" id="ARBA00006479"/>
    </source>
</evidence>